<dbReference type="GO" id="GO:0016829">
    <property type="term" value="F:lyase activity"/>
    <property type="evidence" value="ECO:0007669"/>
    <property type="project" value="InterPro"/>
</dbReference>
<dbReference type="InterPro" id="IPR003159">
    <property type="entry name" value="Lyase_8_central_dom"/>
</dbReference>
<dbReference type="Proteomes" id="UP000275408">
    <property type="component" value="Unassembled WGS sequence"/>
</dbReference>
<dbReference type="GO" id="GO:0006027">
    <property type="term" value="P:glycosaminoglycan catabolic process"/>
    <property type="evidence" value="ECO:0007669"/>
    <property type="project" value="InterPro"/>
</dbReference>
<dbReference type="Gene3D" id="2.70.98.10">
    <property type="match status" value="1"/>
</dbReference>
<sequence>MGEMKKRWNALKSFPDFSKEALISILLAYVCISVSYSPQSLALTPPEEGMFLRLYEAMDKNVKKYLEDGRVKRGKSYMNSLGCLKIMSANSKEISNNTFDIIHPPLQLKSKASTYEPSPEGHWSKNFAALSIHRRKDWAVTVCVWDFEGSTKKKTPENAFGTYQSHGSMLIANSEEALKAHDIENGWDWTKIRPPSYAGGASYKGPEPLSSGVFGMDFHQTEYQFFYEDHPYPKVKLHFKKSVFFFKNVLVCLGSNIKIDNGGTATKARTTLFQDKLARDASKFSIKMDGMTKDSSDLFEASTPKATVPESSASDLKLHVQIQNSQTVAAVCSSGIYATAWLEHNSTNAKYEDAVLVKIDSYTSTASALWNRQDREGNFKLYMVLQQDEKAHPTAELPRDATLHVGKTPKTSGDINKEEFYELESGDIEVEVNLSVDVNVKLSDEAFKVHGSPAGYQPRVEVKRVNSSPP</sequence>
<reference evidence="2 3" key="1">
    <citation type="journal article" date="2018" name="Sci. Rep.">
        <title>Comparative analysis of the Pocillopora damicornis genome highlights role of immune system in coral evolution.</title>
        <authorList>
            <person name="Cunning R."/>
            <person name="Bay R.A."/>
            <person name="Gillette P."/>
            <person name="Baker A.C."/>
            <person name="Traylor-Knowles N."/>
        </authorList>
    </citation>
    <scope>NUCLEOTIDE SEQUENCE [LARGE SCALE GENOMIC DNA]</scope>
    <source>
        <strain evidence="2">RSMAS</strain>
        <tissue evidence="2">Whole animal</tissue>
    </source>
</reference>
<dbReference type="InterPro" id="IPR011013">
    <property type="entry name" value="Gal_mutarotase_sf_dom"/>
</dbReference>
<dbReference type="OrthoDB" id="5950087at2759"/>
<dbReference type="PANTHER" id="PTHR37322:SF3">
    <property type="entry name" value="CHONDROITIN SULFATE ABC EXOLYASE"/>
    <property type="match status" value="1"/>
</dbReference>
<evidence type="ECO:0000259" key="1">
    <source>
        <dbReference type="Pfam" id="PF02278"/>
    </source>
</evidence>
<organism evidence="2 3">
    <name type="scientific">Pocillopora damicornis</name>
    <name type="common">Cauliflower coral</name>
    <name type="synonym">Millepora damicornis</name>
    <dbReference type="NCBI Taxonomy" id="46731"/>
    <lineage>
        <taxon>Eukaryota</taxon>
        <taxon>Metazoa</taxon>
        <taxon>Cnidaria</taxon>
        <taxon>Anthozoa</taxon>
        <taxon>Hexacorallia</taxon>
        <taxon>Scleractinia</taxon>
        <taxon>Astrocoeniina</taxon>
        <taxon>Pocilloporidae</taxon>
        <taxon>Pocillopora</taxon>
    </lineage>
</organism>
<dbReference type="GO" id="GO:0005576">
    <property type="term" value="C:extracellular region"/>
    <property type="evidence" value="ECO:0007669"/>
    <property type="project" value="InterPro"/>
</dbReference>
<feature type="domain" description="Polysaccharide lyase family 8 central" evidence="1">
    <location>
        <begin position="132"/>
        <end position="282"/>
    </location>
</feature>
<evidence type="ECO:0000313" key="3">
    <source>
        <dbReference type="Proteomes" id="UP000275408"/>
    </source>
</evidence>
<dbReference type="SUPFAM" id="SSF74650">
    <property type="entry name" value="Galactose mutarotase-like"/>
    <property type="match status" value="1"/>
</dbReference>
<dbReference type="InterPro" id="IPR039174">
    <property type="entry name" value="Chondroitin_ABC_lyase"/>
</dbReference>
<dbReference type="AlphaFoldDB" id="A0A3M6UL60"/>
<dbReference type="GO" id="GO:0030246">
    <property type="term" value="F:carbohydrate binding"/>
    <property type="evidence" value="ECO:0007669"/>
    <property type="project" value="InterPro"/>
</dbReference>
<dbReference type="EMBL" id="RCHS01001270">
    <property type="protein sequence ID" value="RMX54401.1"/>
    <property type="molecule type" value="Genomic_DNA"/>
</dbReference>
<evidence type="ECO:0000313" key="2">
    <source>
        <dbReference type="EMBL" id="RMX54401.1"/>
    </source>
</evidence>
<dbReference type="Pfam" id="PF02278">
    <property type="entry name" value="Lyase_8"/>
    <property type="match status" value="1"/>
</dbReference>
<keyword evidence="3" id="KW-1185">Reference proteome</keyword>
<protein>
    <recommendedName>
        <fullName evidence="1">Polysaccharide lyase family 8 central domain-containing protein</fullName>
    </recommendedName>
</protein>
<dbReference type="PANTHER" id="PTHR37322">
    <property type="match status" value="1"/>
</dbReference>
<proteinExistence type="predicted"/>
<name>A0A3M6UL60_POCDA</name>
<comment type="caution">
    <text evidence="2">The sequence shown here is derived from an EMBL/GenBank/DDBJ whole genome shotgun (WGS) entry which is preliminary data.</text>
</comment>
<gene>
    <name evidence="2" type="ORF">pdam_00013867</name>
</gene>
<dbReference type="GO" id="GO:0005975">
    <property type="term" value="P:carbohydrate metabolic process"/>
    <property type="evidence" value="ECO:0007669"/>
    <property type="project" value="InterPro"/>
</dbReference>
<dbReference type="InterPro" id="IPR014718">
    <property type="entry name" value="GH-type_carb-bd"/>
</dbReference>
<accession>A0A3M6UL60</accession>